<organism evidence="1 2">
    <name type="scientific">Hyalomma asiaticum</name>
    <name type="common">Tick</name>
    <dbReference type="NCBI Taxonomy" id="266040"/>
    <lineage>
        <taxon>Eukaryota</taxon>
        <taxon>Metazoa</taxon>
        <taxon>Ecdysozoa</taxon>
        <taxon>Arthropoda</taxon>
        <taxon>Chelicerata</taxon>
        <taxon>Arachnida</taxon>
        <taxon>Acari</taxon>
        <taxon>Parasitiformes</taxon>
        <taxon>Ixodida</taxon>
        <taxon>Ixodoidea</taxon>
        <taxon>Ixodidae</taxon>
        <taxon>Hyalomminae</taxon>
        <taxon>Hyalomma</taxon>
    </lineage>
</organism>
<comment type="caution">
    <text evidence="1">The sequence shown here is derived from an EMBL/GenBank/DDBJ whole genome shotgun (WGS) entry which is preliminary data.</text>
</comment>
<reference evidence="1" key="1">
    <citation type="submission" date="2020-05" db="EMBL/GenBank/DDBJ databases">
        <title>Large-scale comparative analyses of tick genomes elucidate their genetic diversity and vector capacities.</title>
        <authorList>
            <person name="Jia N."/>
            <person name="Wang J."/>
            <person name="Shi W."/>
            <person name="Du L."/>
            <person name="Sun Y."/>
            <person name="Zhan W."/>
            <person name="Jiang J."/>
            <person name="Wang Q."/>
            <person name="Zhang B."/>
            <person name="Ji P."/>
            <person name="Sakyi L.B."/>
            <person name="Cui X."/>
            <person name="Yuan T."/>
            <person name="Jiang B."/>
            <person name="Yang W."/>
            <person name="Lam T.T.-Y."/>
            <person name="Chang Q."/>
            <person name="Ding S."/>
            <person name="Wang X."/>
            <person name="Zhu J."/>
            <person name="Ruan X."/>
            <person name="Zhao L."/>
            <person name="Wei J."/>
            <person name="Que T."/>
            <person name="Du C."/>
            <person name="Cheng J."/>
            <person name="Dai P."/>
            <person name="Han X."/>
            <person name="Huang E."/>
            <person name="Gao Y."/>
            <person name="Liu J."/>
            <person name="Shao H."/>
            <person name="Ye R."/>
            <person name="Li L."/>
            <person name="Wei W."/>
            <person name="Wang X."/>
            <person name="Wang C."/>
            <person name="Yang T."/>
            <person name="Huo Q."/>
            <person name="Li W."/>
            <person name="Guo W."/>
            <person name="Chen H."/>
            <person name="Zhou L."/>
            <person name="Ni X."/>
            <person name="Tian J."/>
            <person name="Zhou Y."/>
            <person name="Sheng Y."/>
            <person name="Liu T."/>
            <person name="Pan Y."/>
            <person name="Xia L."/>
            <person name="Li J."/>
            <person name="Zhao F."/>
            <person name="Cao W."/>
        </authorList>
    </citation>
    <scope>NUCLEOTIDE SEQUENCE</scope>
    <source>
        <strain evidence="1">Hyas-2018</strain>
    </source>
</reference>
<dbReference type="Proteomes" id="UP000821845">
    <property type="component" value="Chromosome 5"/>
</dbReference>
<evidence type="ECO:0000313" key="1">
    <source>
        <dbReference type="EMBL" id="KAH6929848.1"/>
    </source>
</evidence>
<evidence type="ECO:0000313" key="2">
    <source>
        <dbReference type="Proteomes" id="UP000821845"/>
    </source>
</evidence>
<name>A0ACB7S4P6_HYAAI</name>
<sequence length="77" mass="8577">MRAVRHASVTPEAVLQGAPYPVHARPTPSIGPLTPPLLLKAPLRIRNSPVIQSWQTYTNDRSHRAFTPRPPKEALYS</sequence>
<accession>A0ACB7S4P6</accession>
<dbReference type="EMBL" id="CM023485">
    <property type="protein sequence ID" value="KAH6929848.1"/>
    <property type="molecule type" value="Genomic_DNA"/>
</dbReference>
<protein>
    <submittedName>
        <fullName evidence="1">Uncharacterized protein</fullName>
    </submittedName>
</protein>
<keyword evidence="2" id="KW-1185">Reference proteome</keyword>
<proteinExistence type="predicted"/>
<gene>
    <name evidence="1" type="ORF">HPB50_005999</name>
</gene>